<dbReference type="PANTHER" id="PTHR23512:SF3">
    <property type="entry name" value="MAJOR FACILITATOR SUPERFAMILY DOMAIN-CONTAINING PROTEIN 1"/>
    <property type="match status" value="1"/>
</dbReference>
<comment type="catalytic activity">
    <reaction evidence="14">
        <text>L-aspartyl-L-lysine(out) = L-aspartyl-L-lysine(in)</text>
        <dbReference type="Rhea" id="RHEA:79411"/>
        <dbReference type="ChEBI" id="CHEBI:229953"/>
    </reaction>
</comment>
<comment type="function">
    <text evidence="23">Lysosomal dipeptide uniporter that selectively exports lysine, arginine or histidine-containing dipeptides with a net positive charge from the lysosome lumen into the cytosol. Could play a role in a specific type of protein O-glycosylation indirectly regulating macrophages migration and tissue invasion. Also essential for liver homeostasis.</text>
</comment>
<sequence length="436" mass="45562">MVGNRRAGETTMSVKNGASTDSSAGGSTGSLRAVLAFSLGCTFFAYAFVQRVAPSVMVDELMRDFAVGGALLGNLSAFYFYAYAGIQIPVGIMMDRFGPRRLLTFTLLLCVVGSTLFAFSDTLASASIARAIIGGSVAFGFVGTMTIAAQQFSPKRFALCVGILQGIGMVGAVLGQAPYRVLLDVTGWREALLWTGGAAAVLALAIWITVRDGERHTGGGARLLDGIRFALRNRETWLNAVVGLSLTAPMLAFAGLWAVPYLTTIYQIPTREAGALASMLFIGWGVASPFVGGLSDKIGRRKPLVIAGVLMSMSGLALVGLVPGLPVPLLYVIFFLTGVGGCTMILAFALCRETTPLWARGAALGVVNGAVTGSGALFQPMLGWILDSHWQGVEVAGARIYTADGYQAAILALVATNAVGLVAALCLRETRGQQLA</sequence>
<dbReference type="EMBL" id="SADE01000001">
    <property type="protein sequence ID" value="RVU39127.1"/>
    <property type="molecule type" value="Genomic_DNA"/>
</dbReference>
<evidence type="ECO:0000256" key="22">
    <source>
        <dbReference type="ARBA" id="ARBA00045018"/>
    </source>
</evidence>
<comment type="catalytic activity">
    <reaction evidence="9">
        <text>L-histidyl-glycine(out) = L-histidyl-glycine(in)</text>
        <dbReference type="Rhea" id="RHEA:79395"/>
        <dbReference type="ChEBI" id="CHEBI:229957"/>
    </reaction>
</comment>
<reference evidence="29" key="1">
    <citation type="submission" date="2019-01" db="EMBL/GenBank/DDBJ databases">
        <title>Gri0909 isolated from a small marine red alga.</title>
        <authorList>
            <person name="Kim J."/>
            <person name="Jeong S.E."/>
            <person name="Jeon C.O."/>
        </authorList>
    </citation>
    <scope>NUCLEOTIDE SEQUENCE [LARGE SCALE GENOMIC DNA]</scope>
    <source>
        <strain evidence="29">Gri0909</strain>
    </source>
</reference>
<evidence type="ECO:0000256" key="16">
    <source>
        <dbReference type="ARBA" id="ARBA00044900"/>
    </source>
</evidence>
<comment type="catalytic activity">
    <reaction evidence="20">
        <text>L-lysyl-glycine(out) = L-lysyl-glycine(in)</text>
        <dbReference type="Rhea" id="RHEA:79407"/>
        <dbReference type="ChEBI" id="CHEBI:191202"/>
    </reaction>
</comment>
<gene>
    <name evidence="28" type="ORF">EOI86_07700</name>
</gene>
<feature type="transmembrane region" description="Helical" evidence="26">
    <location>
        <begin position="273"/>
        <end position="292"/>
    </location>
</feature>
<keyword evidence="4 26" id="KW-0812">Transmembrane</keyword>
<dbReference type="InterPro" id="IPR005828">
    <property type="entry name" value="MFS_sugar_transport-like"/>
</dbReference>
<comment type="catalytic activity">
    <reaction evidence="8">
        <text>L-lysyl-L-alanine(out) = L-lysyl-L-alanine(in)</text>
        <dbReference type="Rhea" id="RHEA:79399"/>
        <dbReference type="ChEBI" id="CHEBI:229954"/>
    </reaction>
</comment>
<dbReference type="InterPro" id="IPR052187">
    <property type="entry name" value="MFSD1"/>
</dbReference>
<evidence type="ECO:0000256" key="5">
    <source>
        <dbReference type="ARBA" id="ARBA00022989"/>
    </source>
</evidence>
<dbReference type="PANTHER" id="PTHR23512">
    <property type="entry name" value="MAJOR FACILITATOR SUPERFAMILY DOMAIN-CONTAINING PROTEIN 1"/>
    <property type="match status" value="1"/>
</dbReference>
<evidence type="ECO:0000256" key="1">
    <source>
        <dbReference type="ARBA" id="ARBA00004155"/>
    </source>
</evidence>
<evidence type="ECO:0000256" key="13">
    <source>
        <dbReference type="ARBA" id="ARBA00044893"/>
    </source>
</evidence>
<name>A0A437QX66_9PROT</name>
<evidence type="ECO:0000256" key="23">
    <source>
        <dbReference type="ARBA" id="ARBA00045709"/>
    </source>
</evidence>
<comment type="catalytic activity">
    <reaction evidence="11">
        <text>L-alpha-aminoacyl-L-histidine(out) = L-alpha-aminoacyl-L-histidine(in)</text>
        <dbReference type="Rhea" id="RHEA:79375"/>
        <dbReference type="ChEBI" id="CHEBI:229967"/>
    </reaction>
</comment>
<evidence type="ECO:0000313" key="29">
    <source>
        <dbReference type="Proteomes" id="UP000287447"/>
    </source>
</evidence>
<comment type="subcellular location">
    <subcellularLocation>
        <location evidence="1">Lysosome membrane</location>
        <topology evidence="1">Multi-pass membrane protein</topology>
    </subcellularLocation>
</comment>
<evidence type="ECO:0000256" key="21">
    <source>
        <dbReference type="ARBA" id="ARBA00044985"/>
    </source>
</evidence>
<evidence type="ECO:0000256" key="8">
    <source>
        <dbReference type="ARBA" id="ARBA00044876"/>
    </source>
</evidence>
<dbReference type="GO" id="GO:0005765">
    <property type="term" value="C:lysosomal membrane"/>
    <property type="evidence" value="ECO:0007669"/>
    <property type="project" value="UniProtKB-SubCell"/>
</dbReference>
<evidence type="ECO:0000256" key="19">
    <source>
        <dbReference type="ARBA" id="ARBA00044919"/>
    </source>
</evidence>
<evidence type="ECO:0000256" key="20">
    <source>
        <dbReference type="ARBA" id="ARBA00044924"/>
    </source>
</evidence>
<comment type="catalytic activity">
    <reaction evidence="17">
        <text>L-arginyl-glycine(out) = L-arginyl-glycine(in)</text>
        <dbReference type="Rhea" id="RHEA:79391"/>
        <dbReference type="ChEBI" id="CHEBI:229955"/>
    </reaction>
</comment>
<evidence type="ECO:0000256" key="9">
    <source>
        <dbReference type="ARBA" id="ARBA00044878"/>
    </source>
</evidence>
<feature type="transmembrane region" description="Helical" evidence="26">
    <location>
        <begin position="237"/>
        <end position="261"/>
    </location>
</feature>
<dbReference type="AlphaFoldDB" id="A0A437QX66"/>
<feature type="transmembrane region" description="Helical" evidence="26">
    <location>
        <begin position="304"/>
        <end position="323"/>
    </location>
</feature>
<comment type="catalytic activity">
    <reaction evidence="19">
        <text>L-alanyl-L-lysine(out) = L-alanyl-L-lysine(in)</text>
        <dbReference type="Rhea" id="RHEA:79415"/>
        <dbReference type="ChEBI" id="CHEBI:192470"/>
    </reaction>
</comment>
<proteinExistence type="inferred from homology"/>
<dbReference type="Gene3D" id="1.20.1250.20">
    <property type="entry name" value="MFS general substrate transporter like domains"/>
    <property type="match status" value="2"/>
</dbReference>
<evidence type="ECO:0000256" key="6">
    <source>
        <dbReference type="ARBA" id="ARBA00023136"/>
    </source>
</evidence>
<feature type="transmembrane region" description="Helical" evidence="26">
    <location>
        <begin position="65"/>
        <end position="82"/>
    </location>
</feature>
<feature type="transmembrane region" description="Helical" evidence="26">
    <location>
        <begin position="329"/>
        <end position="350"/>
    </location>
</feature>
<evidence type="ECO:0000256" key="26">
    <source>
        <dbReference type="SAM" id="Phobius"/>
    </source>
</evidence>
<evidence type="ECO:0000256" key="14">
    <source>
        <dbReference type="ARBA" id="ARBA00044898"/>
    </source>
</evidence>
<feature type="transmembrane region" description="Helical" evidence="26">
    <location>
        <begin position="157"/>
        <end position="179"/>
    </location>
</feature>
<evidence type="ECO:0000256" key="10">
    <source>
        <dbReference type="ARBA" id="ARBA00044881"/>
    </source>
</evidence>
<feature type="transmembrane region" description="Helical" evidence="26">
    <location>
        <begin position="362"/>
        <end position="386"/>
    </location>
</feature>
<keyword evidence="3" id="KW-0813">Transport</keyword>
<feature type="transmembrane region" description="Helical" evidence="26">
    <location>
        <begin position="33"/>
        <end position="53"/>
    </location>
</feature>
<dbReference type="InterPro" id="IPR020846">
    <property type="entry name" value="MFS_dom"/>
</dbReference>
<organism evidence="28 29">
    <name type="scientific">Hwanghaeella grinnelliae</name>
    <dbReference type="NCBI Taxonomy" id="2500179"/>
    <lineage>
        <taxon>Bacteria</taxon>
        <taxon>Pseudomonadati</taxon>
        <taxon>Pseudomonadota</taxon>
        <taxon>Alphaproteobacteria</taxon>
        <taxon>Rhodospirillales</taxon>
        <taxon>Rhodospirillaceae</taxon>
        <taxon>Hwanghaeella</taxon>
    </lineage>
</organism>
<evidence type="ECO:0000256" key="15">
    <source>
        <dbReference type="ARBA" id="ARBA00044899"/>
    </source>
</evidence>
<evidence type="ECO:0000256" key="24">
    <source>
        <dbReference type="ARBA" id="ARBA00046376"/>
    </source>
</evidence>
<comment type="catalytic activity">
    <reaction evidence="16">
        <text>L-lysyl-L-lysine(out) = L-lysyl-L-lysine(in)</text>
        <dbReference type="Rhea" id="RHEA:79403"/>
        <dbReference type="ChEBI" id="CHEBI:229956"/>
    </reaction>
</comment>
<dbReference type="Pfam" id="PF00083">
    <property type="entry name" value="Sugar_tr"/>
    <property type="match status" value="1"/>
</dbReference>
<evidence type="ECO:0000259" key="27">
    <source>
        <dbReference type="PROSITE" id="PS50850"/>
    </source>
</evidence>
<comment type="catalytic activity">
    <reaction evidence="15">
        <text>L-arginyl-L-alpha-amino acid(out) = L-arginyl-L-alpha-amino acid(in)</text>
        <dbReference type="Rhea" id="RHEA:79371"/>
        <dbReference type="ChEBI" id="CHEBI:84315"/>
    </reaction>
</comment>
<evidence type="ECO:0000256" key="12">
    <source>
        <dbReference type="ARBA" id="ARBA00044891"/>
    </source>
</evidence>
<feature type="region of interest" description="Disordered" evidence="25">
    <location>
        <begin position="1"/>
        <end position="26"/>
    </location>
</feature>
<evidence type="ECO:0000256" key="7">
    <source>
        <dbReference type="ARBA" id="ARBA00023228"/>
    </source>
</evidence>
<feature type="transmembrane region" description="Helical" evidence="26">
    <location>
        <begin position="102"/>
        <end position="120"/>
    </location>
</feature>
<comment type="subunit">
    <text evidence="24">Homodimer. Interacts with lysosomal protein GLMP (via lumenal domain); the interaction starts while both proteins are still in the endoplasmic reticulum and is required for stabilization of MFSD1 in lysosomes but has no direct effect on its targeting to lysosomes or transporter activity.</text>
</comment>
<dbReference type="InterPro" id="IPR011701">
    <property type="entry name" value="MFS"/>
</dbReference>
<keyword evidence="5 26" id="KW-1133">Transmembrane helix</keyword>
<evidence type="ECO:0000256" key="4">
    <source>
        <dbReference type="ARBA" id="ARBA00022692"/>
    </source>
</evidence>
<dbReference type="PROSITE" id="PS00216">
    <property type="entry name" value="SUGAR_TRANSPORT_1"/>
    <property type="match status" value="1"/>
</dbReference>
<evidence type="ECO:0000256" key="3">
    <source>
        <dbReference type="ARBA" id="ARBA00022448"/>
    </source>
</evidence>
<dbReference type="Proteomes" id="UP000287447">
    <property type="component" value="Unassembled WGS sequence"/>
</dbReference>
<feature type="domain" description="Major facilitator superfamily (MFS) profile" evidence="27">
    <location>
        <begin position="33"/>
        <end position="432"/>
    </location>
</feature>
<evidence type="ECO:0000313" key="28">
    <source>
        <dbReference type="EMBL" id="RVU39127.1"/>
    </source>
</evidence>
<comment type="caution">
    <text evidence="28">The sequence shown here is derived from an EMBL/GenBank/DDBJ whole genome shotgun (WGS) entry which is preliminary data.</text>
</comment>
<comment type="similarity">
    <text evidence="2">Belongs to the major facilitator superfamily.</text>
</comment>
<feature type="transmembrane region" description="Helical" evidence="26">
    <location>
        <begin position="191"/>
        <end position="210"/>
    </location>
</feature>
<keyword evidence="6 26" id="KW-0472">Membrane</keyword>
<evidence type="ECO:0000256" key="11">
    <source>
        <dbReference type="ARBA" id="ARBA00044884"/>
    </source>
</evidence>
<dbReference type="SUPFAM" id="SSF103473">
    <property type="entry name" value="MFS general substrate transporter"/>
    <property type="match status" value="1"/>
</dbReference>
<comment type="catalytic activity">
    <reaction evidence="13">
        <text>L-alpha-aminoacyl-L-lysine(out) = L-alpha-aminoacyl-L-lysine(in)</text>
        <dbReference type="Rhea" id="RHEA:79383"/>
        <dbReference type="ChEBI" id="CHEBI:229966"/>
    </reaction>
</comment>
<feature type="transmembrane region" description="Helical" evidence="26">
    <location>
        <begin position="406"/>
        <end position="427"/>
    </location>
</feature>
<dbReference type="InterPro" id="IPR036259">
    <property type="entry name" value="MFS_trans_sf"/>
</dbReference>
<evidence type="ECO:0000256" key="2">
    <source>
        <dbReference type="ARBA" id="ARBA00008335"/>
    </source>
</evidence>
<evidence type="ECO:0000256" key="25">
    <source>
        <dbReference type="SAM" id="MobiDB-lite"/>
    </source>
</evidence>
<evidence type="ECO:0000256" key="17">
    <source>
        <dbReference type="ARBA" id="ARBA00044903"/>
    </source>
</evidence>
<dbReference type="PROSITE" id="PS50850">
    <property type="entry name" value="MFS"/>
    <property type="match status" value="1"/>
</dbReference>
<feature type="transmembrane region" description="Helical" evidence="26">
    <location>
        <begin position="126"/>
        <end position="145"/>
    </location>
</feature>
<comment type="catalytic activity">
    <reaction evidence="12">
        <text>L-lysyl-L-alpha-amino acid(out) = L-lysyl-L-alpha-amino acid(in)</text>
        <dbReference type="Rhea" id="RHEA:79387"/>
        <dbReference type="ChEBI" id="CHEBI:229965"/>
    </reaction>
</comment>
<keyword evidence="7" id="KW-0458">Lysosome</keyword>
<dbReference type="Pfam" id="PF07690">
    <property type="entry name" value="MFS_1"/>
    <property type="match status" value="1"/>
</dbReference>
<keyword evidence="29" id="KW-1185">Reference proteome</keyword>
<dbReference type="GO" id="GO:0022857">
    <property type="term" value="F:transmembrane transporter activity"/>
    <property type="evidence" value="ECO:0007669"/>
    <property type="project" value="InterPro"/>
</dbReference>
<evidence type="ECO:0000256" key="18">
    <source>
        <dbReference type="ARBA" id="ARBA00044912"/>
    </source>
</evidence>
<comment type="catalytic activity">
    <reaction evidence="18">
        <text>L-histidyl-L-alpha-amino acid(out) = L-histidyl-L-alpha-amino acid(in)</text>
        <dbReference type="Rhea" id="RHEA:79379"/>
        <dbReference type="ChEBI" id="CHEBI:229964"/>
    </reaction>
</comment>
<dbReference type="InterPro" id="IPR005829">
    <property type="entry name" value="Sugar_transporter_CS"/>
</dbReference>
<accession>A0A437QX66</accession>
<comment type="catalytic activity">
    <reaction evidence="10">
        <text>L-alpha-aminoacyl-L-arginine(out) = L-alpha-aminoacyl-L-arginine(in)</text>
        <dbReference type="Rhea" id="RHEA:79367"/>
        <dbReference type="ChEBI" id="CHEBI:229968"/>
    </reaction>
</comment>
<protein>
    <recommendedName>
        <fullName evidence="21">Lysosomal dipeptide transporter MFSD1</fullName>
    </recommendedName>
    <alternativeName>
        <fullName evidence="22">Major facilitator superfamily domain-containing protein 1</fullName>
    </alternativeName>
</protein>